<dbReference type="EMBL" id="AYUF01000489">
    <property type="protein sequence ID" value="ETK01230.1"/>
    <property type="molecule type" value="Genomic_DNA"/>
</dbReference>
<keyword evidence="6 11" id="KW-0812">Transmembrane</keyword>
<evidence type="ECO:0000313" key="13">
    <source>
        <dbReference type="Proteomes" id="UP000018837"/>
    </source>
</evidence>
<dbReference type="PRINTS" id="PR01853">
    <property type="entry name" value="YAJCTRNLCASE"/>
</dbReference>
<sequence>MNLLSVFLQTSGAPASGAAGYMNILFMVALVAIFYFMMLRPQQQRQKAIRKAREAMKVGDKVVTSGGIHGKIKELGEQTMLIEVADGVRIRIDKNAIFANSEDVPQQQK</sequence>
<dbReference type="SMART" id="SM01323">
    <property type="entry name" value="YajC"/>
    <property type="match status" value="1"/>
</dbReference>
<evidence type="ECO:0000256" key="6">
    <source>
        <dbReference type="ARBA" id="ARBA00022692"/>
    </source>
</evidence>
<accession>W2C230</accession>
<dbReference type="PATRIC" id="fig|1411148.3.peg.1811"/>
<evidence type="ECO:0000256" key="7">
    <source>
        <dbReference type="ARBA" id="ARBA00022927"/>
    </source>
</evidence>
<protein>
    <recommendedName>
        <fullName evidence="3">Sec translocon accessory complex subunit YajC</fullName>
    </recommendedName>
</protein>
<dbReference type="GO" id="GO:0005886">
    <property type="term" value="C:plasma membrane"/>
    <property type="evidence" value="ECO:0007669"/>
    <property type="project" value="UniProtKB-SubCell"/>
</dbReference>
<evidence type="ECO:0000256" key="11">
    <source>
        <dbReference type="SAM" id="Phobius"/>
    </source>
</evidence>
<comment type="caution">
    <text evidence="12">The sequence shown here is derived from an EMBL/GenBank/DDBJ whole genome shotgun (WGS) entry which is preliminary data.</text>
</comment>
<dbReference type="PANTHER" id="PTHR33909:SF1">
    <property type="entry name" value="SEC TRANSLOCON ACCESSORY COMPLEX SUBUNIT YAJC"/>
    <property type="match status" value="1"/>
</dbReference>
<evidence type="ECO:0000256" key="10">
    <source>
        <dbReference type="ARBA" id="ARBA00023136"/>
    </source>
</evidence>
<evidence type="ECO:0000256" key="4">
    <source>
        <dbReference type="ARBA" id="ARBA00022448"/>
    </source>
</evidence>
<dbReference type="GO" id="GO:0015031">
    <property type="term" value="P:protein transport"/>
    <property type="evidence" value="ECO:0007669"/>
    <property type="project" value="UniProtKB-KW"/>
</dbReference>
<proteinExistence type="inferred from homology"/>
<evidence type="ECO:0000256" key="1">
    <source>
        <dbReference type="ARBA" id="ARBA00004162"/>
    </source>
</evidence>
<keyword evidence="7" id="KW-0653">Protein transport</keyword>
<dbReference type="AlphaFoldDB" id="W2C230"/>
<name>W2C230_9BACT</name>
<evidence type="ECO:0000313" key="12">
    <source>
        <dbReference type="EMBL" id="ETK01230.1"/>
    </source>
</evidence>
<evidence type="ECO:0000256" key="5">
    <source>
        <dbReference type="ARBA" id="ARBA00022475"/>
    </source>
</evidence>
<feature type="transmembrane region" description="Helical" evidence="11">
    <location>
        <begin position="20"/>
        <end position="39"/>
    </location>
</feature>
<evidence type="ECO:0000256" key="3">
    <source>
        <dbReference type="ARBA" id="ARBA00014962"/>
    </source>
</evidence>
<comment type="similarity">
    <text evidence="2">Belongs to the YajC family.</text>
</comment>
<keyword evidence="5" id="KW-1003">Cell membrane</keyword>
<reference evidence="12 13" key="1">
    <citation type="submission" date="2013-11" db="EMBL/GenBank/DDBJ databases">
        <title>Single cell genomics of uncultured Tannerella BU063 (oral taxon 286).</title>
        <authorList>
            <person name="Beall C.J."/>
            <person name="Campbell A.G."/>
            <person name="Griffen A.L."/>
            <person name="Podar M."/>
            <person name="Leys E.J."/>
        </authorList>
    </citation>
    <scope>NUCLEOTIDE SEQUENCE [LARGE SCALE GENOMIC DNA]</scope>
    <source>
        <strain evidence="12">Cell 2</strain>
    </source>
</reference>
<dbReference type="PANTHER" id="PTHR33909">
    <property type="entry name" value="SEC TRANSLOCON ACCESSORY COMPLEX SUBUNIT YAJC"/>
    <property type="match status" value="1"/>
</dbReference>
<evidence type="ECO:0000256" key="8">
    <source>
        <dbReference type="ARBA" id="ARBA00022989"/>
    </source>
</evidence>
<keyword evidence="8 11" id="KW-1133">Transmembrane helix</keyword>
<evidence type="ECO:0000256" key="9">
    <source>
        <dbReference type="ARBA" id="ARBA00023010"/>
    </source>
</evidence>
<keyword evidence="10 11" id="KW-0472">Membrane</keyword>
<dbReference type="NCBIfam" id="TIGR00739">
    <property type="entry name" value="yajC"/>
    <property type="match status" value="1"/>
</dbReference>
<organism evidence="12 13">
    <name type="scientific">Tannerella sp. oral taxon BU063 isolate Cell 2</name>
    <dbReference type="NCBI Taxonomy" id="1411148"/>
    <lineage>
        <taxon>Bacteria</taxon>
        <taxon>Pseudomonadati</taxon>
        <taxon>Bacteroidota</taxon>
        <taxon>Bacteroidia</taxon>
        <taxon>Bacteroidales</taxon>
        <taxon>Tannerellaceae</taxon>
        <taxon>Tannerella</taxon>
    </lineage>
</organism>
<dbReference type="Pfam" id="PF02699">
    <property type="entry name" value="YajC"/>
    <property type="match status" value="1"/>
</dbReference>
<comment type="subcellular location">
    <subcellularLocation>
        <location evidence="1">Cell membrane</location>
        <topology evidence="1">Single-pass membrane protein</topology>
    </subcellularLocation>
</comment>
<evidence type="ECO:0000256" key="2">
    <source>
        <dbReference type="ARBA" id="ARBA00006742"/>
    </source>
</evidence>
<dbReference type="InterPro" id="IPR003849">
    <property type="entry name" value="Preprotein_translocase_YajC"/>
</dbReference>
<keyword evidence="9" id="KW-0811">Translocation</keyword>
<keyword evidence="4" id="KW-0813">Transport</keyword>
<gene>
    <name evidence="12" type="ORF">N425_11115</name>
</gene>
<dbReference type="Proteomes" id="UP000018837">
    <property type="component" value="Unassembled WGS sequence"/>
</dbReference>